<evidence type="ECO:0000313" key="4">
    <source>
        <dbReference type="Proteomes" id="UP000291144"/>
    </source>
</evidence>
<evidence type="ECO:0000256" key="1">
    <source>
        <dbReference type="SAM" id="MobiDB-lite"/>
    </source>
</evidence>
<keyword evidence="2" id="KW-0472">Membrane</keyword>
<gene>
    <name evidence="3" type="ORF">E0H73_38565</name>
</gene>
<reference evidence="3 4" key="1">
    <citation type="submission" date="2019-02" db="EMBL/GenBank/DDBJ databases">
        <title>Kribbella capetownensis sp. nov. and Kribbella speibonae sp. nov., isolated from soil.</title>
        <authorList>
            <person name="Curtis S.M."/>
            <person name="Norton I."/>
            <person name="Everest G.J."/>
            <person name="Meyers P.R."/>
        </authorList>
    </citation>
    <scope>NUCLEOTIDE SEQUENCE [LARGE SCALE GENOMIC DNA]</scope>
    <source>
        <strain evidence="3 4">NRRL B-24813</strain>
    </source>
</reference>
<dbReference type="AlphaFoldDB" id="A0A4R0K2Z9"/>
<accession>A0A4R0K2Z9</accession>
<proteinExistence type="predicted"/>
<sequence length="303" mass="31639">MRDSRALGAIQLMLAVLASVVGTVLTGFFDAGRPGTLVGAGIAPLITAVFTTRGRGASRGLSIVLLTALALLLTVSGFTISDVLRDGESPVADRDGTFWKAPGSSSGSRSGNTSSLSAPDQVECKATEVHSTSDCRFGLEPAGTTTVSVSGATLDGRDQDDFRITKQCKGTLKPGTACSIRLKFTPSAEGDRSAEVIVKLPNGSRVVGLVGQGIAGSSNGCRDGFEPRRATADDNVCVTSVEHEQALQQNQAHQDEHRDRGDGSCVEGFVWREATSVDHICVTPTERDEAAQQNAKSSERSAS</sequence>
<keyword evidence="2" id="KW-0812">Transmembrane</keyword>
<dbReference type="RefSeq" id="WP_131365057.1">
    <property type="nucleotide sequence ID" value="NZ_SJKB01000019.1"/>
</dbReference>
<name>A0A4R0K2Z9_9ACTN</name>
<dbReference type="GO" id="GO:0005975">
    <property type="term" value="P:carbohydrate metabolic process"/>
    <property type="evidence" value="ECO:0007669"/>
    <property type="project" value="UniProtKB-ARBA"/>
</dbReference>
<feature type="transmembrane region" description="Helical" evidence="2">
    <location>
        <begin position="32"/>
        <end position="51"/>
    </location>
</feature>
<keyword evidence="4" id="KW-1185">Reference proteome</keyword>
<feature type="region of interest" description="Disordered" evidence="1">
    <location>
        <begin position="284"/>
        <end position="303"/>
    </location>
</feature>
<dbReference type="Proteomes" id="UP000291144">
    <property type="component" value="Unassembled WGS sequence"/>
</dbReference>
<dbReference type="EMBL" id="SJKB01000019">
    <property type="protein sequence ID" value="TCC54363.1"/>
    <property type="molecule type" value="Genomic_DNA"/>
</dbReference>
<feature type="compositionally biased region" description="Low complexity" evidence="1">
    <location>
        <begin position="103"/>
        <end position="117"/>
    </location>
</feature>
<organism evidence="3 4">
    <name type="scientific">Kribbella pittospori</name>
    <dbReference type="NCBI Taxonomy" id="722689"/>
    <lineage>
        <taxon>Bacteria</taxon>
        <taxon>Bacillati</taxon>
        <taxon>Actinomycetota</taxon>
        <taxon>Actinomycetes</taxon>
        <taxon>Propionibacteriales</taxon>
        <taxon>Kribbellaceae</taxon>
        <taxon>Kribbella</taxon>
    </lineage>
</organism>
<evidence type="ECO:0000313" key="3">
    <source>
        <dbReference type="EMBL" id="TCC54363.1"/>
    </source>
</evidence>
<keyword evidence="2" id="KW-1133">Transmembrane helix</keyword>
<feature type="region of interest" description="Disordered" evidence="1">
    <location>
        <begin position="94"/>
        <end position="120"/>
    </location>
</feature>
<dbReference type="InterPro" id="IPR013783">
    <property type="entry name" value="Ig-like_fold"/>
</dbReference>
<dbReference type="Gene3D" id="2.60.40.10">
    <property type="entry name" value="Immunoglobulins"/>
    <property type="match status" value="1"/>
</dbReference>
<comment type="caution">
    <text evidence="3">The sequence shown here is derived from an EMBL/GenBank/DDBJ whole genome shotgun (WGS) entry which is preliminary data.</text>
</comment>
<dbReference type="OrthoDB" id="3816982at2"/>
<protein>
    <submittedName>
        <fullName evidence="3">Uncharacterized protein</fullName>
    </submittedName>
</protein>
<evidence type="ECO:0000256" key="2">
    <source>
        <dbReference type="SAM" id="Phobius"/>
    </source>
</evidence>
<feature type="transmembrane region" description="Helical" evidence="2">
    <location>
        <begin position="63"/>
        <end position="80"/>
    </location>
</feature>